<dbReference type="Proteomes" id="UP000215902">
    <property type="component" value="Unassembled WGS sequence"/>
</dbReference>
<proteinExistence type="predicted"/>
<dbReference type="AlphaFoldDB" id="A0A267EGG3"/>
<reference evidence="2 3" key="1">
    <citation type="submission" date="2017-06" db="EMBL/GenBank/DDBJ databases">
        <title>A platform for efficient transgenesis in Macrostomum lignano, a flatworm model organism for stem cell research.</title>
        <authorList>
            <person name="Berezikov E."/>
        </authorList>
    </citation>
    <scope>NUCLEOTIDE SEQUENCE [LARGE SCALE GENOMIC DNA]</scope>
    <source>
        <strain evidence="2">DV1</strain>
        <tissue evidence="2">Whole organism</tissue>
    </source>
</reference>
<dbReference type="GO" id="GO:0016020">
    <property type="term" value="C:membrane"/>
    <property type="evidence" value="ECO:0007669"/>
    <property type="project" value="InterPro"/>
</dbReference>
<evidence type="ECO:0000313" key="2">
    <source>
        <dbReference type="EMBL" id="PAA60605.1"/>
    </source>
</evidence>
<keyword evidence="3" id="KW-1185">Reference proteome</keyword>
<feature type="transmembrane region" description="Helical" evidence="1">
    <location>
        <begin position="147"/>
        <end position="165"/>
    </location>
</feature>
<gene>
    <name evidence="2" type="ORF">BOX15_Mlig008745g4</name>
</gene>
<dbReference type="InterPro" id="IPR008657">
    <property type="entry name" value="JTB"/>
</dbReference>
<dbReference type="OrthoDB" id="5971907at2759"/>
<evidence type="ECO:0000313" key="3">
    <source>
        <dbReference type="Proteomes" id="UP000215902"/>
    </source>
</evidence>
<dbReference type="Pfam" id="PF05439">
    <property type="entry name" value="JTB"/>
    <property type="match status" value="1"/>
</dbReference>
<comment type="caution">
    <text evidence="2">The sequence shown here is derived from an EMBL/GenBank/DDBJ whole genome shotgun (WGS) entry which is preliminary data.</text>
</comment>
<protein>
    <recommendedName>
        <fullName evidence="4">Transmembrane protein</fullName>
    </recommendedName>
</protein>
<feature type="transmembrane region" description="Helical" evidence="1">
    <location>
        <begin position="9"/>
        <end position="27"/>
    </location>
</feature>
<keyword evidence="1" id="KW-0472">Membrane</keyword>
<evidence type="ECO:0000256" key="1">
    <source>
        <dbReference type="SAM" id="Phobius"/>
    </source>
</evidence>
<keyword evidence="1" id="KW-1133">Transmembrane helix</keyword>
<accession>A0A267EGG3</accession>
<organism evidence="2 3">
    <name type="scientific">Macrostomum lignano</name>
    <dbReference type="NCBI Taxonomy" id="282301"/>
    <lineage>
        <taxon>Eukaryota</taxon>
        <taxon>Metazoa</taxon>
        <taxon>Spiralia</taxon>
        <taxon>Lophotrochozoa</taxon>
        <taxon>Platyhelminthes</taxon>
        <taxon>Rhabditophora</taxon>
        <taxon>Macrostomorpha</taxon>
        <taxon>Macrostomida</taxon>
        <taxon>Macrostomidae</taxon>
        <taxon>Macrostomum</taxon>
    </lineage>
</organism>
<evidence type="ECO:0008006" key="4">
    <source>
        <dbReference type="Google" id="ProtNLM"/>
    </source>
</evidence>
<sequence length="188" mass="19916">MIEYCTKKIMMATISSLMILCIAVLYLEDTLMQHQHEQHAGPPAALPVSPASAPAASSNLHSAATASCAALLQQQQAASDYPSQACQPCTEFEQRVASQLTAGSVMAAACADTGFKRLVGGSSGCPAAWISCQPKVPANSASERVKFFVAQGASLLLFLVAFSCVRRRERQLDQLLTDRVSRQLAAGV</sequence>
<name>A0A267EGG3_9PLAT</name>
<keyword evidence="1" id="KW-0812">Transmembrane</keyword>
<dbReference type="EMBL" id="NIVC01002133">
    <property type="protein sequence ID" value="PAA60605.1"/>
    <property type="molecule type" value="Genomic_DNA"/>
</dbReference>